<dbReference type="SUPFAM" id="SSF140453">
    <property type="entry name" value="EsxAB dimer-like"/>
    <property type="match status" value="1"/>
</dbReference>
<dbReference type="Pfam" id="PF06013">
    <property type="entry name" value="WXG100"/>
    <property type="match status" value="1"/>
</dbReference>
<organism evidence="1 2">
    <name type="scientific">Pueribacillus theae</name>
    <dbReference type="NCBI Taxonomy" id="2171751"/>
    <lineage>
        <taxon>Bacteria</taxon>
        <taxon>Bacillati</taxon>
        <taxon>Bacillota</taxon>
        <taxon>Bacilli</taxon>
        <taxon>Bacillales</taxon>
        <taxon>Bacillaceae</taxon>
        <taxon>Pueribacillus</taxon>
    </lineage>
</organism>
<reference evidence="1 2" key="1">
    <citation type="submission" date="2018-04" db="EMBL/GenBank/DDBJ databases">
        <title>Camelliibacillus theae gen. nov., sp. nov., isolated from Pu'er tea.</title>
        <authorList>
            <person name="Niu L."/>
        </authorList>
    </citation>
    <scope>NUCLEOTIDE SEQUENCE [LARGE SCALE GENOMIC DNA]</scope>
    <source>
        <strain evidence="1 2">T8</strain>
    </source>
</reference>
<evidence type="ECO:0000313" key="2">
    <source>
        <dbReference type="Proteomes" id="UP000245998"/>
    </source>
</evidence>
<keyword evidence="2" id="KW-1185">Reference proteome</keyword>
<dbReference type="Gene3D" id="1.10.287.850">
    <property type="entry name" value="HP0062-like domain"/>
    <property type="match status" value="1"/>
</dbReference>
<dbReference type="InterPro" id="IPR010310">
    <property type="entry name" value="T7SS_ESAT-6-like"/>
</dbReference>
<comment type="caution">
    <text evidence="1">The sequence shown here is derived from an EMBL/GenBank/DDBJ whole genome shotgun (WGS) entry which is preliminary data.</text>
</comment>
<dbReference type="InterPro" id="IPR036689">
    <property type="entry name" value="ESAT-6-like_sf"/>
</dbReference>
<sequence>MSSAKNVDTYLIYSVANEISANSNQISNIHMQLNHYLQSVDSEWDTKKKQAFMQAFHETQAQIKSCANLLEELANQIRMIPNKVVVVDK</sequence>
<gene>
    <name evidence="1" type="ORF">DCC39_17305</name>
</gene>
<evidence type="ECO:0000313" key="1">
    <source>
        <dbReference type="EMBL" id="PWA06690.1"/>
    </source>
</evidence>
<protein>
    <recommendedName>
        <fullName evidence="3">WXG100 family type VII secretion target</fullName>
    </recommendedName>
</protein>
<dbReference type="RefSeq" id="WP_116556145.1">
    <property type="nucleotide sequence ID" value="NZ_QCZG01000057.1"/>
</dbReference>
<evidence type="ECO:0008006" key="3">
    <source>
        <dbReference type="Google" id="ProtNLM"/>
    </source>
</evidence>
<proteinExistence type="predicted"/>
<dbReference type="OrthoDB" id="2991266at2"/>
<name>A0A2U1JNE5_9BACI</name>
<dbReference type="Proteomes" id="UP000245998">
    <property type="component" value="Unassembled WGS sequence"/>
</dbReference>
<dbReference type="EMBL" id="QCZG01000057">
    <property type="protein sequence ID" value="PWA06690.1"/>
    <property type="molecule type" value="Genomic_DNA"/>
</dbReference>
<dbReference type="AlphaFoldDB" id="A0A2U1JNE5"/>
<accession>A0A2U1JNE5</accession>